<organism evidence="2 3">
    <name type="scientific">Candidatus Coprosoma intestinipullorum</name>
    <dbReference type="NCBI Taxonomy" id="2840752"/>
    <lineage>
        <taxon>Bacteria</taxon>
        <taxon>Bacillati</taxon>
        <taxon>Bacillota</taxon>
        <taxon>Bacillota incertae sedis</taxon>
        <taxon>Candidatus Coprosoma</taxon>
    </lineage>
</organism>
<accession>A0A9D1CYG1</accession>
<dbReference type="Gene3D" id="3.30.700.10">
    <property type="entry name" value="Glycoprotein, Type 4 Pilin"/>
    <property type="match status" value="1"/>
</dbReference>
<protein>
    <submittedName>
        <fullName evidence="2">Type II secretion system protein</fullName>
    </submittedName>
</protein>
<sequence length="128" mass="14366">MKKGFTLIELLAVIVILGVIATIVIPAITDTINNSREDAFEEQKSVVLNAAKRWGTENVRELPLNNGQSIEKSLKCLKEEGYLNSEKEVIDPTTDKEMNGCVKITYDASNNQYKYEYQSTCSKNEVCN</sequence>
<dbReference type="AlphaFoldDB" id="A0A9D1CYG1"/>
<dbReference type="Proteomes" id="UP000886786">
    <property type="component" value="Unassembled WGS sequence"/>
</dbReference>
<dbReference type="SUPFAM" id="SSF54523">
    <property type="entry name" value="Pili subunits"/>
    <property type="match status" value="1"/>
</dbReference>
<dbReference type="Pfam" id="PF07963">
    <property type="entry name" value="N_methyl"/>
    <property type="match status" value="1"/>
</dbReference>
<dbReference type="EMBL" id="DVFV01000017">
    <property type="protein sequence ID" value="HIQ90120.1"/>
    <property type="molecule type" value="Genomic_DNA"/>
</dbReference>
<reference evidence="2" key="1">
    <citation type="submission" date="2020-10" db="EMBL/GenBank/DDBJ databases">
        <authorList>
            <person name="Gilroy R."/>
        </authorList>
    </citation>
    <scope>NUCLEOTIDE SEQUENCE</scope>
    <source>
        <strain evidence="2">CHK147-3167</strain>
    </source>
</reference>
<keyword evidence="1" id="KW-0472">Membrane</keyword>
<reference evidence="2" key="2">
    <citation type="journal article" date="2021" name="PeerJ">
        <title>Extensive microbial diversity within the chicken gut microbiome revealed by metagenomics and culture.</title>
        <authorList>
            <person name="Gilroy R."/>
            <person name="Ravi A."/>
            <person name="Getino M."/>
            <person name="Pursley I."/>
            <person name="Horton D.L."/>
            <person name="Alikhan N.F."/>
            <person name="Baker D."/>
            <person name="Gharbi K."/>
            <person name="Hall N."/>
            <person name="Watson M."/>
            <person name="Adriaenssens E.M."/>
            <person name="Foster-Nyarko E."/>
            <person name="Jarju S."/>
            <person name="Secka A."/>
            <person name="Antonio M."/>
            <person name="Oren A."/>
            <person name="Chaudhuri R.R."/>
            <person name="La Ragione R."/>
            <person name="Hildebrand F."/>
            <person name="Pallen M.J."/>
        </authorList>
    </citation>
    <scope>NUCLEOTIDE SEQUENCE</scope>
    <source>
        <strain evidence="2">CHK147-3167</strain>
    </source>
</reference>
<feature type="transmembrane region" description="Helical" evidence="1">
    <location>
        <begin position="7"/>
        <end position="28"/>
    </location>
</feature>
<evidence type="ECO:0000256" key="1">
    <source>
        <dbReference type="SAM" id="Phobius"/>
    </source>
</evidence>
<comment type="caution">
    <text evidence="2">The sequence shown here is derived from an EMBL/GenBank/DDBJ whole genome shotgun (WGS) entry which is preliminary data.</text>
</comment>
<evidence type="ECO:0000313" key="2">
    <source>
        <dbReference type="EMBL" id="HIQ90120.1"/>
    </source>
</evidence>
<proteinExistence type="predicted"/>
<dbReference type="PROSITE" id="PS00409">
    <property type="entry name" value="PROKAR_NTER_METHYL"/>
    <property type="match status" value="1"/>
</dbReference>
<dbReference type="InterPro" id="IPR012902">
    <property type="entry name" value="N_methyl_site"/>
</dbReference>
<dbReference type="NCBIfam" id="TIGR02532">
    <property type="entry name" value="IV_pilin_GFxxxE"/>
    <property type="match status" value="1"/>
</dbReference>
<gene>
    <name evidence="2" type="ORF">IAB27_00610</name>
</gene>
<keyword evidence="1" id="KW-0812">Transmembrane</keyword>
<name>A0A9D1CYG1_9FIRM</name>
<keyword evidence="1" id="KW-1133">Transmembrane helix</keyword>
<dbReference type="InterPro" id="IPR045584">
    <property type="entry name" value="Pilin-like"/>
</dbReference>
<evidence type="ECO:0000313" key="3">
    <source>
        <dbReference type="Proteomes" id="UP000886786"/>
    </source>
</evidence>